<dbReference type="FunFam" id="3.40.1190.20:FF:000003">
    <property type="entry name" value="Phosphomethylpyrimidine kinase ThiD"/>
    <property type="match status" value="1"/>
</dbReference>
<evidence type="ECO:0000256" key="1">
    <source>
        <dbReference type="ARBA" id="ARBA00009879"/>
    </source>
</evidence>
<dbReference type="Gene3D" id="3.40.1190.20">
    <property type="match status" value="1"/>
</dbReference>
<comment type="catalytic activity">
    <reaction evidence="13">
        <text>pyridoxal + ATP = pyridoxal 5'-phosphate + ADP + H(+)</text>
        <dbReference type="Rhea" id="RHEA:10224"/>
        <dbReference type="ChEBI" id="CHEBI:15378"/>
        <dbReference type="ChEBI" id="CHEBI:17310"/>
        <dbReference type="ChEBI" id="CHEBI:30616"/>
        <dbReference type="ChEBI" id="CHEBI:456216"/>
        <dbReference type="ChEBI" id="CHEBI:597326"/>
        <dbReference type="EC" id="2.7.1.35"/>
    </reaction>
</comment>
<dbReference type="SUPFAM" id="SSF53613">
    <property type="entry name" value="Ribokinase-like"/>
    <property type="match status" value="1"/>
</dbReference>
<dbReference type="InterPro" id="IPR013749">
    <property type="entry name" value="PM/HMP-P_kinase-1"/>
</dbReference>
<evidence type="ECO:0000256" key="11">
    <source>
        <dbReference type="ARBA" id="ARBA00042396"/>
    </source>
</evidence>
<evidence type="ECO:0000256" key="13">
    <source>
        <dbReference type="ARBA" id="ARBA00049293"/>
    </source>
</evidence>
<dbReference type="PANTHER" id="PTHR20858">
    <property type="entry name" value="PHOSPHOMETHYLPYRIMIDINE KINASE"/>
    <property type="match status" value="1"/>
</dbReference>
<evidence type="ECO:0000313" key="15">
    <source>
        <dbReference type="EMBL" id="QQS82589.1"/>
    </source>
</evidence>
<keyword evidence="3 16" id="KW-0808">Transferase</keyword>
<dbReference type="AlphaFoldDB" id="A0A143PB92"/>
<keyword evidence="6 16" id="KW-0418">Kinase</keyword>
<evidence type="ECO:0000256" key="4">
    <source>
        <dbReference type="ARBA" id="ARBA00022723"/>
    </source>
</evidence>
<evidence type="ECO:0000259" key="14">
    <source>
        <dbReference type="Pfam" id="PF08543"/>
    </source>
</evidence>
<dbReference type="Proteomes" id="UP000293854">
    <property type="component" value="Unassembled WGS sequence"/>
</dbReference>
<dbReference type="GO" id="GO:0005829">
    <property type="term" value="C:cytosol"/>
    <property type="evidence" value="ECO:0007669"/>
    <property type="project" value="TreeGrafter"/>
</dbReference>
<sequence>MALKKVLTIAGSDTSAGAGMQADLKTFQELDTYGMVALAAVVTMDPKTWSHDVTPLPFDLFNKQLETAISIGPDAVKTGMLGSEEIIKRAGEAFTESGAKYFVVDPVMVCKGEDEVLNPGNTDAMIKYLLPKATVTTPNLFEAGQLSGLGTLKSIDDMKKAAKIIHDQGAENVIIKGGKALDQDKSYDLYYDGDKYYQLTTDMFQQSYNHGAGCTFAAATTANLANGQSPKDAVVNAKAFVASAIKNGWKMNEFVGPVDHGAYNRIEKIDVDVKEV</sequence>
<reference evidence="15 18" key="2">
    <citation type="submission" date="2021-01" db="EMBL/GenBank/DDBJ databases">
        <title>FDA dAtabase for Regulatory Grade micrObial Sequences (FDA-ARGOS): Supporting development and validation of Infectious Disease Dx tests.</title>
        <authorList>
            <person name="Sproer C."/>
            <person name="Gronow S."/>
            <person name="Severitt S."/>
            <person name="Schroder I."/>
            <person name="Tallon L."/>
            <person name="Sadzewicz L."/>
            <person name="Zhao X."/>
            <person name="Boylan J."/>
            <person name="Ott S."/>
            <person name="Bowen H."/>
            <person name="Vavikolanu K."/>
            <person name="Mehta A."/>
            <person name="Aluvathingal J."/>
            <person name="Nadendla S."/>
            <person name="Lowell S."/>
            <person name="Myers T."/>
            <person name="Yan Y."/>
            <person name="Sichtig H."/>
        </authorList>
    </citation>
    <scope>NUCLEOTIDE SEQUENCE [LARGE SCALE GENOMIC DNA]</scope>
    <source>
        <strain evidence="15 18">FDAARGOS_1148</strain>
    </source>
</reference>
<dbReference type="GO" id="GO:0008972">
    <property type="term" value="F:phosphomethylpyrimidine kinase activity"/>
    <property type="evidence" value="ECO:0007669"/>
    <property type="project" value="InterPro"/>
</dbReference>
<evidence type="ECO:0000256" key="9">
    <source>
        <dbReference type="ARBA" id="ARBA00042307"/>
    </source>
</evidence>
<name>A0A143PB92_9STAP</name>
<dbReference type="GeneID" id="93795161"/>
<dbReference type="CDD" id="cd01169">
    <property type="entry name" value="HMPP_kinase"/>
    <property type="match status" value="1"/>
</dbReference>
<evidence type="ECO:0000256" key="2">
    <source>
        <dbReference type="ARBA" id="ARBA00012104"/>
    </source>
</evidence>
<dbReference type="InterPro" id="IPR029056">
    <property type="entry name" value="Ribokinase-like"/>
</dbReference>
<dbReference type="EMBL" id="CP068073">
    <property type="protein sequence ID" value="QQS82589.1"/>
    <property type="molecule type" value="Genomic_DNA"/>
</dbReference>
<dbReference type="EMBL" id="RQTE01000206">
    <property type="protein sequence ID" value="RZI00992.1"/>
    <property type="molecule type" value="Genomic_DNA"/>
</dbReference>
<dbReference type="GO" id="GO:0009228">
    <property type="term" value="P:thiamine biosynthetic process"/>
    <property type="evidence" value="ECO:0007669"/>
    <property type="project" value="InterPro"/>
</dbReference>
<dbReference type="GO" id="GO:0008478">
    <property type="term" value="F:pyridoxal kinase activity"/>
    <property type="evidence" value="ECO:0007669"/>
    <property type="project" value="UniProtKB-EC"/>
</dbReference>
<keyword evidence="7" id="KW-0067">ATP-binding</keyword>
<dbReference type="RefSeq" id="WP_012664260.1">
    <property type="nucleotide sequence ID" value="NZ_CP015114.1"/>
</dbReference>
<organism evidence="16 17">
    <name type="scientific">Staphylococcus condimenti</name>
    <dbReference type="NCBI Taxonomy" id="70255"/>
    <lineage>
        <taxon>Bacteria</taxon>
        <taxon>Bacillati</taxon>
        <taxon>Bacillota</taxon>
        <taxon>Bacilli</taxon>
        <taxon>Bacillales</taxon>
        <taxon>Staphylococcaceae</taxon>
        <taxon>Staphylococcus</taxon>
    </lineage>
</organism>
<evidence type="ECO:0000256" key="12">
    <source>
        <dbReference type="ARBA" id="ARBA00042531"/>
    </source>
</evidence>
<evidence type="ECO:0000256" key="7">
    <source>
        <dbReference type="ARBA" id="ARBA00022840"/>
    </source>
</evidence>
<comment type="similarity">
    <text evidence="1">Belongs to the ThiD family.</text>
</comment>
<reference evidence="16 17" key="1">
    <citation type="submission" date="2018-11" db="EMBL/GenBank/DDBJ databases">
        <title>Genomic profiling of Staphylococcus species from a Poultry farm system in KwaZulu-Natal, South Africa.</title>
        <authorList>
            <person name="Amoako D.G."/>
            <person name="Somboro A.M."/>
            <person name="Abia A.L.K."/>
            <person name="Bester L.A."/>
            <person name="Essack S.Y."/>
        </authorList>
    </citation>
    <scope>NUCLEOTIDE SEQUENCE [LARGE SCALE GENOMIC DNA]</scope>
    <source>
        <strain evidence="16 17">SA11</strain>
    </source>
</reference>
<feature type="domain" description="Pyridoxamine kinase/Phosphomethylpyrimidine kinase" evidence="14">
    <location>
        <begin position="13"/>
        <end position="259"/>
    </location>
</feature>
<evidence type="ECO:0000313" key="17">
    <source>
        <dbReference type="Proteomes" id="UP000293854"/>
    </source>
</evidence>
<keyword evidence="4" id="KW-0479">Metal-binding</keyword>
<protein>
    <recommendedName>
        <fullName evidence="2">pyridoxal kinase</fullName>
        <ecNumber evidence="2">2.7.1.35</ecNumber>
    </recommendedName>
    <alternativeName>
        <fullName evidence="10">PN/PL/PM kinase</fullName>
    </alternativeName>
    <alternativeName>
        <fullName evidence="11">Pyridoxal kinase</fullName>
    </alternativeName>
    <alternativeName>
        <fullName evidence="9">Pyridoxamine kinase</fullName>
    </alternativeName>
    <alternativeName>
        <fullName evidence="12">Vitamin B6 kinase</fullName>
    </alternativeName>
</protein>
<dbReference type="KEGG" id="scv:A4G25_06520"/>
<evidence type="ECO:0000256" key="8">
    <source>
        <dbReference type="ARBA" id="ARBA00022842"/>
    </source>
</evidence>
<dbReference type="Pfam" id="PF08543">
    <property type="entry name" value="Phos_pyr_kin"/>
    <property type="match status" value="1"/>
</dbReference>
<keyword evidence="8" id="KW-0460">Magnesium</keyword>
<proteinExistence type="inferred from homology"/>
<dbReference type="GO" id="GO:0008902">
    <property type="term" value="F:hydroxymethylpyrimidine kinase activity"/>
    <property type="evidence" value="ECO:0007669"/>
    <property type="project" value="TreeGrafter"/>
</dbReference>
<dbReference type="EC" id="2.7.1.35" evidence="2"/>
<keyword evidence="18" id="KW-1185">Reference proteome</keyword>
<dbReference type="NCBIfam" id="TIGR00097">
    <property type="entry name" value="HMP-P_kinase"/>
    <property type="match status" value="1"/>
</dbReference>
<evidence type="ECO:0000313" key="16">
    <source>
        <dbReference type="EMBL" id="RZI00992.1"/>
    </source>
</evidence>
<gene>
    <name evidence="16" type="primary">thiD</name>
    <name evidence="16" type="ORF">EIG99_09925</name>
    <name evidence="15" type="ORF">I6J05_12015</name>
</gene>
<evidence type="ECO:0000256" key="6">
    <source>
        <dbReference type="ARBA" id="ARBA00022777"/>
    </source>
</evidence>
<evidence type="ECO:0000256" key="10">
    <source>
        <dbReference type="ARBA" id="ARBA00042348"/>
    </source>
</evidence>
<dbReference type="PANTHER" id="PTHR20858:SF19">
    <property type="entry name" value="PYRIDOXINE KINASE"/>
    <property type="match status" value="1"/>
</dbReference>
<dbReference type="GO" id="GO:0005524">
    <property type="term" value="F:ATP binding"/>
    <property type="evidence" value="ECO:0007669"/>
    <property type="project" value="UniProtKB-KW"/>
</dbReference>
<evidence type="ECO:0000256" key="5">
    <source>
        <dbReference type="ARBA" id="ARBA00022741"/>
    </source>
</evidence>
<evidence type="ECO:0000256" key="3">
    <source>
        <dbReference type="ARBA" id="ARBA00022679"/>
    </source>
</evidence>
<dbReference type="OrthoDB" id="9810880at2"/>
<keyword evidence="5" id="KW-0547">Nucleotide-binding</keyword>
<evidence type="ECO:0000313" key="18">
    <source>
        <dbReference type="Proteomes" id="UP000595942"/>
    </source>
</evidence>
<dbReference type="Proteomes" id="UP000595942">
    <property type="component" value="Chromosome"/>
</dbReference>
<dbReference type="GeneID" id="93727513"/>
<accession>A0A143PB92</accession>
<dbReference type="GO" id="GO:0046872">
    <property type="term" value="F:metal ion binding"/>
    <property type="evidence" value="ECO:0007669"/>
    <property type="project" value="UniProtKB-KW"/>
</dbReference>
<dbReference type="InterPro" id="IPR004399">
    <property type="entry name" value="HMP/HMP-P_kinase_dom"/>
</dbReference>